<keyword evidence="1" id="KW-0732">Signal</keyword>
<accession>A0A0B8P4Z2</accession>
<feature type="chain" id="PRO_5005425248" evidence="1">
    <location>
        <begin position="32"/>
        <end position="149"/>
    </location>
</feature>
<dbReference type="AlphaFoldDB" id="A0A0B8P4Z2"/>
<protein>
    <submittedName>
        <fullName evidence="2">Uncharacterized protein</fullName>
    </submittedName>
</protein>
<comment type="caution">
    <text evidence="2">The sequence shown here is derived from an EMBL/GenBank/DDBJ whole genome shotgun (WGS) entry which is preliminary data.</text>
</comment>
<evidence type="ECO:0000313" key="2">
    <source>
        <dbReference type="EMBL" id="GAM58338.1"/>
    </source>
</evidence>
<sequence>MIFNNANHAVKQMRVLPILIGALLATPLSFAETEVQPNYAQAELKGKQLFDKYGIDKDLPKLAMSSLTLGDHLVEHAHRMIQIGDEVRDSSVFLVKNTDEKGNIDLRIKYNPEELDEHEDIIDDIESFTRTEYRLRNYAESLIHLRYER</sequence>
<reference evidence="2 3" key="2">
    <citation type="submission" date="2015-01" db="EMBL/GenBank/DDBJ databases">
        <authorList>
            <consortium name="NBRP consortium"/>
            <person name="Sawabe T."/>
            <person name="Meirelles P."/>
            <person name="Feng G."/>
            <person name="Sayaka M."/>
            <person name="Hattori M."/>
            <person name="Ohkuma M."/>
        </authorList>
    </citation>
    <scope>NUCLEOTIDE SEQUENCE [LARGE SCALE GENOMIC DNA]</scope>
    <source>
        <strain evidence="3">JCM 19231</strain>
    </source>
</reference>
<organism evidence="2 3">
    <name type="scientific">Vibrio ishigakensis</name>
    <dbReference type="NCBI Taxonomy" id="1481914"/>
    <lineage>
        <taxon>Bacteria</taxon>
        <taxon>Pseudomonadati</taxon>
        <taxon>Pseudomonadota</taxon>
        <taxon>Gammaproteobacteria</taxon>
        <taxon>Vibrionales</taxon>
        <taxon>Vibrionaceae</taxon>
        <taxon>Vibrio</taxon>
    </lineage>
</organism>
<keyword evidence="3" id="KW-1185">Reference proteome</keyword>
<name>A0A0B8P4Z2_9VIBR</name>
<evidence type="ECO:0000313" key="3">
    <source>
        <dbReference type="Proteomes" id="UP000031671"/>
    </source>
</evidence>
<feature type="signal peptide" evidence="1">
    <location>
        <begin position="1"/>
        <end position="31"/>
    </location>
</feature>
<reference evidence="2 3" key="1">
    <citation type="submission" date="2015-01" db="EMBL/GenBank/DDBJ databases">
        <title>Vibrio sp. C1 JCM 19231 whole genome shotgun sequence.</title>
        <authorList>
            <person name="Sawabe T."/>
            <person name="Meirelles P."/>
            <person name="Feng G."/>
            <person name="Sayaka M."/>
            <person name="Hattori M."/>
            <person name="Ohkuma M."/>
        </authorList>
    </citation>
    <scope>NUCLEOTIDE SEQUENCE [LARGE SCALE GENOMIC DNA]</scope>
    <source>
        <strain evidence="3">JCM 19231</strain>
    </source>
</reference>
<evidence type="ECO:0000256" key="1">
    <source>
        <dbReference type="SAM" id="SignalP"/>
    </source>
</evidence>
<dbReference type="Proteomes" id="UP000031671">
    <property type="component" value="Unassembled WGS sequence"/>
</dbReference>
<proteinExistence type="predicted"/>
<gene>
    <name evidence="2" type="ORF">JCM19231_2168</name>
</gene>
<dbReference type="EMBL" id="BBRZ01000083">
    <property type="protein sequence ID" value="GAM58338.1"/>
    <property type="molecule type" value="Genomic_DNA"/>
</dbReference>